<sequence length="101" mass="12397">MFSNSFVNLCYGIFNILPMKSYSLLIFSIFPNFSIKRFLYNFYFQCFSLTIMIISRHWAWDVLMDSFTYVNIFYIYRKKCNYFLKNNDNRTKSSFLNQHIH</sequence>
<dbReference type="Proteomes" id="UP000095283">
    <property type="component" value="Unplaced"/>
</dbReference>
<evidence type="ECO:0000256" key="1">
    <source>
        <dbReference type="SAM" id="Phobius"/>
    </source>
</evidence>
<feature type="transmembrane region" description="Helical" evidence="1">
    <location>
        <begin position="42"/>
        <end position="60"/>
    </location>
</feature>
<keyword evidence="1" id="KW-0472">Membrane</keyword>
<keyword evidence="1" id="KW-1133">Transmembrane helix</keyword>
<keyword evidence="1" id="KW-0812">Transmembrane</keyword>
<organism evidence="2 3">
    <name type="scientific">Heterorhabditis bacteriophora</name>
    <name type="common">Entomopathogenic nematode worm</name>
    <dbReference type="NCBI Taxonomy" id="37862"/>
    <lineage>
        <taxon>Eukaryota</taxon>
        <taxon>Metazoa</taxon>
        <taxon>Ecdysozoa</taxon>
        <taxon>Nematoda</taxon>
        <taxon>Chromadorea</taxon>
        <taxon>Rhabditida</taxon>
        <taxon>Rhabditina</taxon>
        <taxon>Rhabditomorpha</taxon>
        <taxon>Strongyloidea</taxon>
        <taxon>Heterorhabditidae</taxon>
        <taxon>Heterorhabditis</taxon>
    </lineage>
</organism>
<dbReference type="WBParaSite" id="Hba_11274">
    <property type="protein sequence ID" value="Hba_11274"/>
    <property type="gene ID" value="Hba_11274"/>
</dbReference>
<accession>A0A1I7X1K0</accession>
<keyword evidence="2" id="KW-1185">Reference proteome</keyword>
<evidence type="ECO:0000313" key="2">
    <source>
        <dbReference type="Proteomes" id="UP000095283"/>
    </source>
</evidence>
<feature type="transmembrane region" description="Helical" evidence="1">
    <location>
        <begin position="6"/>
        <end position="30"/>
    </location>
</feature>
<proteinExistence type="predicted"/>
<reference evidence="3" key="1">
    <citation type="submission" date="2016-11" db="UniProtKB">
        <authorList>
            <consortium name="WormBaseParasite"/>
        </authorList>
    </citation>
    <scope>IDENTIFICATION</scope>
</reference>
<dbReference type="AlphaFoldDB" id="A0A1I7X1K0"/>
<protein>
    <submittedName>
        <fullName evidence="3">PAP2_C domain-containing protein</fullName>
    </submittedName>
</protein>
<evidence type="ECO:0000313" key="3">
    <source>
        <dbReference type="WBParaSite" id="Hba_11274"/>
    </source>
</evidence>
<name>A0A1I7X1K0_HETBA</name>